<dbReference type="EMBL" id="VSSQ01111336">
    <property type="protein sequence ID" value="MPN48738.1"/>
    <property type="molecule type" value="Genomic_DNA"/>
</dbReference>
<comment type="similarity">
    <text evidence="1">Belongs to the nitroreductase family.</text>
</comment>
<accession>A0A645IBS3</accession>
<proteinExistence type="inferred from homology"/>
<dbReference type="GO" id="GO:0016491">
    <property type="term" value="F:oxidoreductase activity"/>
    <property type="evidence" value="ECO:0007669"/>
    <property type="project" value="UniProtKB-KW"/>
</dbReference>
<protein>
    <recommendedName>
        <fullName evidence="3">Nitroreductase domain-containing protein</fullName>
    </recommendedName>
</protein>
<name>A0A645IBS3_9ZZZZ</name>
<evidence type="ECO:0000256" key="1">
    <source>
        <dbReference type="ARBA" id="ARBA00007118"/>
    </source>
</evidence>
<evidence type="ECO:0000313" key="4">
    <source>
        <dbReference type="EMBL" id="MPN48738.1"/>
    </source>
</evidence>
<keyword evidence="2" id="KW-0560">Oxidoreductase</keyword>
<dbReference type="Gene3D" id="3.40.109.10">
    <property type="entry name" value="NADH Oxidase"/>
    <property type="match status" value="1"/>
</dbReference>
<feature type="domain" description="Nitroreductase" evidence="3">
    <location>
        <begin position="7"/>
        <end position="140"/>
    </location>
</feature>
<organism evidence="4">
    <name type="scientific">bioreactor metagenome</name>
    <dbReference type="NCBI Taxonomy" id="1076179"/>
    <lineage>
        <taxon>unclassified sequences</taxon>
        <taxon>metagenomes</taxon>
        <taxon>ecological metagenomes</taxon>
    </lineage>
</organism>
<comment type="caution">
    <text evidence="4">The sequence shown here is derived from an EMBL/GenBank/DDBJ whole genome shotgun (WGS) entry which is preliminary data.</text>
</comment>
<dbReference type="Pfam" id="PF00881">
    <property type="entry name" value="Nitroreductase"/>
    <property type="match status" value="1"/>
</dbReference>
<dbReference type="AlphaFoldDB" id="A0A645IBS3"/>
<dbReference type="SUPFAM" id="SSF55469">
    <property type="entry name" value="FMN-dependent nitroreductase-like"/>
    <property type="match status" value="1"/>
</dbReference>
<evidence type="ECO:0000259" key="3">
    <source>
        <dbReference type="Pfam" id="PF00881"/>
    </source>
</evidence>
<dbReference type="InterPro" id="IPR000415">
    <property type="entry name" value="Nitroreductase-like"/>
</dbReference>
<sequence length="140" mass="15592">MDLKEAIYGRRSVRKYTDRAISDTDLNEILEAGTWAPSGVNLQPWYFVVCRSQEAMIRLNKIMGGTIFGLTKVLNERFKSNPEVIDETLNFVKSMGGAKVCILTFLQRDNYDEELAAIESAAAAMQNIVLTAYSKGIASC</sequence>
<gene>
    <name evidence="4" type="ORF">SDC9_196350</name>
</gene>
<dbReference type="PANTHER" id="PTHR43673">
    <property type="entry name" value="NAD(P)H NITROREDUCTASE YDGI-RELATED"/>
    <property type="match status" value="1"/>
</dbReference>
<dbReference type="PANTHER" id="PTHR43673:SF10">
    <property type="entry name" value="NADH DEHYDROGENASE_NAD(P)H NITROREDUCTASE XCC3605-RELATED"/>
    <property type="match status" value="1"/>
</dbReference>
<reference evidence="4" key="1">
    <citation type="submission" date="2019-08" db="EMBL/GenBank/DDBJ databases">
        <authorList>
            <person name="Kucharzyk K."/>
            <person name="Murdoch R.W."/>
            <person name="Higgins S."/>
            <person name="Loffler F."/>
        </authorList>
    </citation>
    <scope>NUCLEOTIDE SEQUENCE</scope>
</reference>
<evidence type="ECO:0000256" key="2">
    <source>
        <dbReference type="ARBA" id="ARBA00023002"/>
    </source>
</evidence>
<dbReference type="InterPro" id="IPR029479">
    <property type="entry name" value="Nitroreductase"/>
</dbReference>